<comment type="caution">
    <text evidence="6">The sequence shown here is derived from an EMBL/GenBank/DDBJ whole genome shotgun (WGS) entry which is preliminary data.</text>
</comment>
<evidence type="ECO:0000256" key="4">
    <source>
        <dbReference type="PROSITE-ProRule" id="PRU00282"/>
    </source>
</evidence>
<comment type="subcellular location">
    <subcellularLocation>
        <location evidence="1">Membrane</location>
        <topology evidence="1">Multi-pass membrane protein</topology>
    </subcellularLocation>
</comment>
<feature type="repeat" description="Solcar" evidence="4">
    <location>
        <begin position="135"/>
        <end position="226"/>
    </location>
</feature>
<name>A0AAU9K9S8_9CILI</name>
<accession>A0AAU9K9S8</accession>
<dbReference type="InterPro" id="IPR018108">
    <property type="entry name" value="MCP_transmembrane"/>
</dbReference>
<dbReference type="Gene3D" id="1.50.40.10">
    <property type="entry name" value="Mitochondrial carrier domain"/>
    <property type="match status" value="1"/>
</dbReference>
<keyword evidence="7" id="KW-1185">Reference proteome</keyword>
<dbReference type="EMBL" id="CAJZBQ010000060">
    <property type="protein sequence ID" value="CAG9334975.1"/>
    <property type="molecule type" value="Genomic_DNA"/>
</dbReference>
<evidence type="ECO:0000256" key="3">
    <source>
        <dbReference type="ARBA" id="ARBA00023136"/>
    </source>
</evidence>
<evidence type="ECO:0000256" key="2">
    <source>
        <dbReference type="ARBA" id="ARBA00022692"/>
    </source>
</evidence>
<organism evidence="6 7">
    <name type="scientific">Blepharisma stoltei</name>
    <dbReference type="NCBI Taxonomy" id="1481888"/>
    <lineage>
        <taxon>Eukaryota</taxon>
        <taxon>Sar</taxon>
        <taxon>Alveolata</taxon>
        <taxon>Ciliophora</taxon>
        <taxon>Postciliodesmatophora</taxon>
        <taxon>Heterotrichea</taxon>
        <taxon>Heterotrichida</taxon>
        <taxon>Blepharismidae</taxon>
        <taxon>Blepharisma</taxon>
    </lineage>
</organism>
<dbReference type="GO" id="GO:0016020">
    <property type="term" value="C:membrane"/>
    <property type="evidence" value="ECO:0007669"/>
    <property type="project" value="UniProtKB-SubCell"/>
</dbReference>
<proteinExistence type="predicted"/>
<dbReference type="InterPro" id="IPR023395">
    <property type="entry name" value="MCP_dom_sf"/>
</dbReference>
<keyword evidence="5" id="KW-1133">Transmembrane helix</keyword>
<dbReference type="AlphaFoldDB" id="A0AAU9K9S8"/>
<keyword evidence="3 4" id="KW-0472">Membrane</keyword>
<feature type="transmembrane region" description="Helical" evidence="5">
    <location>
        <begin position="205"/>
        <end position="223"/>
    </location>
</feature>
<gene>
    <name evidence="6" type="ORF">BSTOLATCC_MIC62556</name>
</gene>
<evidence type="ECO:0000313" key="7">
    <source>
        <dbReference type="Proteomes" id="UP001162131"/>
    </source>
</evidence>
<evidence type="ECO:0000256" key="1">
    <source>
        <dbReference type="ARBA" id="ARBA00004141"/>
    </source>
</evidence>
<feature type="transmembrane region" description="Helical" evidence="5">
    <location>
        <begin position="243"/>
        <end position="265"/>
    </location>
</feature>
<evidence type="ECO:0000313" key="6">
    <source>
        <dbReference type="EMBL" id="CAG9334975.1"/>
    </source>
</evidence>
<feature type="transmembrane region" description="Helical" evidence="5">
    <location>
        <begin position="137"/>
        <end position="159"/>
    </location>
</feature>
<reference evidence="6" key="1">
    <citation type="submission" date="2021-09" db="EMBL/GenBank/DDBJ databases">
        <authorList>
            <consortium name="AG Swart"/>
            <person name="Singh M."/>
            <person name="Singh A."/>
            <person name="Seah K."/>
            <person name="Emmerich C."/>
        </authorList>
    </citation>
    <scope>NUCLEOTIDE SEQUENCE</scope>
    <source>
        <strain evidence="6">ATCC30299</strain>
    </source>
</reference>
<protein>
    <submittedName>
        <fullName evidence="6">Uncharacterized protein</fullName>
    </submittedName>
</protein>
<dbReference type="PROSITE" id="PS50920">
    <property type="entry name" value="SOLCAR"/>
    <property type="match status" value="1"/>
</dbReference>
<feature type="transmembrane region" description="Helical" evidence="5">
    <location>
        <begin position="97"/>
        <end position="117"/>
    </location>
</feature>
<keyword evidence="2 4" id="KW-0812">Transmembrane</keyword>
<sequence>MYQEIEGQKPVIVARNHNARTRMILYKWMTPPNWNPAWNFQQAELTGLYFGITRALWYQFYAPATDLLRYYQAPDSLRTLGIFTKEVCKMENFRRGFFSSLFFSSTYGLAFQTSRFYLWKDYAGGYAHEHHTVNTDWGKYLLTAAAIGAVTCWIPVPFYNISLRFEQDKILPKEFARGYRNHFHAALTILSKDGLYPFMRGAGPLMGQAFGETLGLLFFTDFIKEKLRHMTHWGTDFPGTPEAVLRAFYVSAGVYAGVFMGYPFLHLKHLVEELPKNSQGELFFKNYAEAFWKALGDTFYIGQMWNGFHGYLAKAGVPLFLATWFADSIGIFDQAVFPAVYVPDPEA</sequence>
<evidence type="ECO:0000256" key="5">
    <source>
        <dbReference type="SAM" id="Phobius"/>
    </source>
</evidence>
<dbReference type="Proteomes" id="UP001162131">
    <property type="component" value="Unassembled WGS sequence"/>
</dbReference>
<dbReference type="SUPFAM" id="SSF103506">
    <property type="entry name" value="Mitochondrial carrier"/>
    <property type="match status" value="1"/>
</dbReference>